<evidence type="ECO:0000259" key="2">
    <source>
        <dbReference type="Pfam" id="PF13676"/>
    </source>
</evidence>
<dbReference type="Pfam" id="PF13676">
    <property type="entry name" value="TIR_2"/>
    <property type="match status" value="1"/>
</dbReference>
<dbReference type="InterPro" id="IPR035897">
    <property type="entry name" value="Toll_tir_struct_dom_sf"/>
</dbReference>
<reference evidence="3 4" key="1">
    <citation type="submission" date="2020-07" db="EMBL/GenBank/DDBJ databases">
        <title>Genomic Encyclopedia of Type Strains, Phase III (KMG-III): the genomes of soil and plant-associated and newly described type strains.</title>
        <authorList>
            <person name="Whitman W."/>
        </authorList>
    </citation>
    <scope>NUCLEOTIDE SEQUENCE [LARGE SCALE GENOMIC DNA]</scope>
    <source>
        <strain evidence="3 4">CECT 8576</strain>
    </source>
</reference>
<gene>
    <name evidence="3" type="ORF">FHR84_003636</name>
</gene>
<dbReference type="AlphaFoldDB" id="A0A852ZC85"/>
<evidence type="ECO:0000313" key="4">
    <source>
        <dbReference type="Proteomes" id="UP000548304"/>
    </source>
</evidence>
<dbReference type="RefSeq" id="WP_179536613.1">
    <property type="nucleotide sequence ID" value="NZ_JACBYW010000006.1"/>
</dbReference>
<dbReference type="GO" id="GO:0007165">
    <property type="term" value="P:signal transduction"/>
    <property type="evidence" value="ECO:0007669"/>
    <property type="project" value="InterPro"/>
</dbReference>
<proteinExistence type="predicted"/>
<dbReference type="InterPro" id="IPR000157">
    <property type="entry name" value="TIR_dom"/>
</dbReference>
<dbReference type="EMBL" id="JACBYW010000006">
    <property type="protein sequence ID" value="NYH80287.1"/>
    <property type="molecule type" value="Genomic_DNA"/>
</dbReference>
<dbReference type="SUPFAM" id="SSF52200">
    <property type="entry name" value="Toll/Interleukin receptor TIR domain"/>
    <property type="match status" value="1"/>
</dbReference>
<name>A0A852ZC85_9ACTN</name>
<organism evidence="3 4">
    <name type="scientific">Actinopolyspora biskrensis</name>
    <dbReference type="NCBI Taxonomy" id="1470178"/>
    <lineage>
        <taxon>Bacteria</taxon>
        <taxon>Bacillati</taxon>
        <taxon>Actinomycetota</taxon>
        <taxon>Actinomycetes</taxon>
        <taxon>Actinopolysporales</taxon>
        <taxon>Actinopolysporaceae</taxon>
        <taxon>Actinopolyspora</taxon>
    </lineage>
</organism>
<keyword evidence="4" id="KW-1185">Reference proteome</keyword>
<sequence length="245" mass="26584">MADIFVNYRTGDGHDAAVAVERELSRRFGDEKVFRASKSIRPGDDFRGALTRGSSGARVLLVLIGDRWLSMRDAEGNVLLDKEDDWTRAEILNALESGTRVIPVMCGRSLPRLSASDLPPALTPLADCQSLRYDSGNAEHDLAKIAHELVELVPGLEDRTVRKEPEGTGTRNSVNNTTAEWVVQTHEFHQGNRTDIGTVHGSVHSGGGPQYNNTFNGDGTNYVAGSNHGGISQNFGEKSGGERDN</sequence>
<evidence type="ECO:0000313" key="3">
    <source>
        <dbReference type="EMBL" id="NYH80287.1"/>
    </source>
</evidence>
<feature type="domain" description="TIR" evidence="2">
    <location>
        <begin position="4"/>
        <end position="113"/>
    </location>
</feature>
<accession>A0A852ZC85</accession>
<comment type="caution">
    <text evidence="3">The sequence shown here is derived from an EMBL/GenBank/DDBJ whole genome shotgun (WGS) entry which is preliminary data.</text>
</comment>
<feature type="region of interest" description="Disordered" evidence="1">
    <location>
        <begin position="224"/>
        <end position="245"/>
    </location>
</feature>
<dbReference type="Gene3D" id="3.40.50.10140">
    <property type="entry name" value="Toll/interleukin-1 receptor homology (TIR) domain"/>
    <property type="match status" value="1"/>
</dbReference>
<evidence type="ECO:0000256" key="1">
    <source>
        <dbReference type="SAM" id="MobiDB-lite"/>
    </source>
</evidence>
<dbReference type="Proteomes" id="UP000548304">
    <property type="component" value="Unassembled WGS sequence"/>
</dbReference>
<protein>
    <recommendedName>
        <fullName evidence="2">TIR domain-containing protein</fullName>
    </recommendedName>
</protein>